<evidence type="ECO:0000313" key="2">
    <source>
        <dbReference type="Proteomes" id="UP000828390"/>
    </source>
</evidence>
<organism evidence="1 2">
    <name type="scientific">Dreissena polymorpha</name>
    <name type="common">Zebra mussel</name>
    <name type="synonym">Mytilus polymorpha</name>
    <dbReference type="NCBI Taxonomy" id="45954"/>
    <lineage>
        <taxon>Eukaryota</taxon>
        <taxon>Metazoa</taxon>
        <taxon>Spiralia</taxon>
        <taxon>Lophotrochozoa</taxon>
        <taxon>Mollusca</taxon>
        <taxon>Bivalvia</taxon>
        <taxon>Autobranchia</taxon>
        <taxon>Heteroconchia</taxon>
        <taxon>Euheterodonta</taxon>
        <taxon>Imparidentia</taxon>
        <taxon>Neoheterodontei</taxon>
        <taxon>Myida</taxon>
        <taxon>Dreissenoidea</taxon>
        <taxon>Dreissenidae</taxon>
        <taxon>Dreissena</taxon>
    </lineage>
</organism>
<name>A0A9D4BVG1_DREPO</name>
<accession>A0A9D4BVG1</accession>
<gene>
    <name evidence="1" type="ORF">DPMN_070163</name>
</gene>
<reference evidence="1" key="2">
    <citation type="submission" date="2020-11" db="EMBL/GenBank/DDBJ databases">
        <authorList>
            <person name="McCartney M.A."/>
            <person name="Auch B."/>
            <person name="Kono T."/>
            <person name="Mallez S."/>
            <person name="Becker A."/>
            <person name="Gohl D.M."/>
            <person name="Silverstein K.A.T."/>
            <person name="Koren S."/>
            <person name="Bechman K.B."/>
            <person name="Herman A."/>
            <person name="Abrahante J.E."/>
            <person name="Garbe J."/>
        </authorList>
    </citation>
    <scope>NUCLEOTIDE SEQUENCE</scope>
    <source>
        <strain evidence="1">Duluth1</strain>
        <tissue evidence="1">Whole animal</tissue>
    </source>
</reference>
<keyword evidence="2" id="KW-1185">Reference proteome</keyword>
<protein>
    <submittedName>
        <fullName evidence="1">Uncharacterized protein</fullName>
    </submittedName>
</protein>
<sequence>MASQSTIDQFNIIQSNGQSSVAKYNISRPVYNIAQSKRQSPSLISVIQSNSQLHSLMSNSQSSLSLIVRQSLSPISLNLKSVISQSLSFIAISQYHSLIVRQSYMRQSLSLIVISQSLSQIEIGQ</sequence>
<evidence type="ECO:0000313" key="1">
    <source>
        <dbReference type="EMBL" id="KAH3710672.1"/>
    </source>
</evidence>
<dbReference type="AlphaFoldDB" id="A0A9D4BVG1"/>
<proteinExistence type="predicted"/>
<dbReference type="EMBL" id="JAIWYP010000014">
    <property type="protein sequence ID" value="KAH3710672.1"/>
    <property type="molecule type" value="Genomic_DNA"/>
</dbReference>
<reference evidence="1" key="1">
    <citation type="journal article" date="2019" name="bioRxiv">
        <title>The Genome of the Zebra Mussel, Dreissena polymorpha: A Resource for Invasive Species Research.</title>
        <authorList>
            <person name="McCartney M.A."/>
            <person name="Auch B."/>
            <person name="Kono T."/>
            <person name="Mallez S."/>
            <person name="Zhang Y."/>
            <person name="Obille A."/>
            <person name="Becker A."/>
            <person name="Abrahante J.E."/>
            <person name="Garbe J."/>
            <person name="Badalamenti J.P."/>
            <person name="Herman A."/>
            <person name="Mangelson H."/>
            <person name="Liachko I."/>
            <person name="Sullivan S."/>
            <person name="Sone E.D."/>
            <person name="Koren S."/>
            <person name="Silverstein K.A.T."/>
            <person name="Beckman K.B."/>
            <person name="Gohl D.M."/>
        </authorList>
    </citation>
    <scope>NUCLEOTIDE SEQUENCE</scope>
    <source>
        <strain evidence="1">Duluth1</strain>
        <tissue evidence="1">Whole animal</tissue>
    </source>
</reference>
<dbReference type="Proteomes" id="UP000828390">
    <property type="component" value="Unassembled WGS sequence"/>
</dbReference>
<comment type="caution">
    <text evidence="1">The sequence shown here is derived from an EMBL/GenBank/DDBJ whole genome shotgun (WGS) entry which is preliminary data.</text>
</comment>